<evidence type="ECO:0000313" key="2">
    <source>
        <dbReference type="Proteomes" id="UP001174908"/>
    </source>
</evidence>
<dbReference type="RefSeq" id="WP_286658611.1">
    <property type="nucleotide sequence ID" value="NZ_JASZYV010000001.1"/>
</dbReference>
<gene>
    <name evidence="1" type="ORF">QTH91_03345</name>
</gene>
<reference evidence="1" key="1">
    <citation type="submission" date="2023-06" db="EMBL/GenBank/DDBJ databases">
        <authorList>
            <person name="Jiang Y."/>
            <person name="Liu Q."/>
        </authorList>
    </citation>
    <scope>NUCLEOTIDE SEQUENCE</scope>
    <source>
        <strain evidence="1">CGMCC 1.12089</strain>
    </source>
</reference>
<protein>
    <submittedName>
        <fullName evidence="1">TIGR02117 family protein</fullName>
    </submittedName>
</protein>
<name>A0ABT7N6K2_9BURK</name>
<keyword evidence="2" id="KW-1185">Reference proteome</keyword>
<dbReference type="InterPro" id="IPR011727">
    <property type="entry name" value="CHP02117"/>
</dbReference>
<sequence>MRMLRRLLLVSCGAVAAIALLALGYVGLACALMLWHAASAPGTDAPPQAQQVPAWVLSNGVHTDLVFPIRGHGVDWSEVFPPSDLAAPLPPEAQFIAIGWGDREFYLHTPTWADLTVERAWGAALGRNPALLHVTYLRRAELAAAHRLPLSEAQYARLRTHVVSALPEAKARAVTGAHYSAFDAFYEARGRYSLWFTCNQWTGTALRSAGVAMPP</sequence>
<accession>A0ABT7N6K2</accession>
<dbReference type="PROSITE" id="PS51257">
    <property type="entry name" value="PROKAR_LIPOPROTEIN"/>
    <property type="match status" value="1"/>
</dbReference>
<comment type="caution">
    <text evidence="1">The sequence shown here is derived from an EMBL/GenBank/DDBJ whole genome shotgun (WGS) entry which is preliminary data.</text>
</comment>
<evidence type="ECO:0000313" key="1">
    <source>
        <dbReference type="EMBL" id="MDM0043505.1"/>
    </source>
</evidence>
<dbReference type="Pfam" id="PF09601">
    <property type="entry name" value="DUF2459"/>
    <property type="match status" value="1"/>
</dbReference>
<dbReference type="Proteomes" id="UP001174908">
    <property type="component" value="Unassembled WGS sequence"/>
</dbReference>
<organism evidence="1 2">
    <name type="scientific">Variovorax dokdonensis</name>
    <dbReference type="NCBI Taxonomy" id="344883"/>
    <lineage>
        <taxon>Bacteria</taxon>
        <taxon>Pseudomonadati</taxon>
        <taxon>Pseudomonadota</taxon>
        <taxon>Betaproteobacteria</taxon>
        <taxon>Burkholderiales</taxon>
        <taxon>Comamonadaceae</taxon>
        <taxon>Variovorax</taxon>
    </lineage>
</organism>
<dbReference type="NCBIfam" id="TIGR02117">
    <property type="entry name" value="chp_urease_rgn"/>
    <property type="match status" value="1"/>
</dbReference>
<proteinExistence type="predicted"/>
<dbReference type="EMBL" id="JASZYV010000001">
    <property type="protein sequence ID" value="MDM0043505.1"/>
    <property type="molecule type" value="Genomic_DNA"/>
</dbReference>